<evidence type="ECO:0000313" key="3">
    <source>
        <dbReference type="EMBL" id="CAE8712096.1"/>
    </source>
</evidence>
<protein>
    <recommendedName>
        <fullName evidence="2">WW domain-containing protein</fullName>
    </recommendedName>
</protein>
<dbReference type="PROSITE" id="PS50020">
    <property type="entry name" value="WW_DOMAIN_2"/>
    <property type="match status" value="1"/>
</dbReference>
<name>A0A813KWH7_POLGL</name>
<dbReference type="SUPFAM" id="SSF51045">
    <property type="entry name" value="WW domain"/>
    <property type="match status" value="1"/>
</dbReference>
<evidence type="ECO:0000259" key="2">
    <source>
        <dbReference type="PROSITE" id="PS50020"/>
    </source>
</evidence>
<dbReference type="InterPro" id="IPR000261">
    <property type="entry name" value="EH_dom"/>
</dbReference>
<dbReference type="Gene3D" id="1.10.238.10">
    <property type="entry name" value="EF-hand"/>
    <property type="match status" value="1"/>
</dbReference>
<feature type="domain" description="WW" evidence="2">
    <location>
        <begin position="272"/>
        <end position="305"/>
    </location>
</feature>
<accession>A0A813KWH7</accession>
<organism evidence="3 4">
    <name type="scientific">Polarella glacialis</name>
    <name type="common">Dinoflagellate</name>
    <dbReference type="NCBI Taxonomy" id="89957"/>
    <lineage>
        <taxon>Eukaryota</taxon>
        <taxon>Sar</taxon>
        <taxon>Alveolata</taxon>
        <taxon>Dinophyceae</taxon>
        <taxon>Suessiales</taxon>
        <taxon>Suessiaceae</taxon>
        <taxon>Polarella</taxon>
    </lineage>
</organism>
<dbReference type="InterPro" id="IPR036020">
    <property type="entry name" value="WW_dom_sf"/>
</dbReference>
<dbReference type="SMART" id="SM00456">
    <property type="entry name" value="WW"/>
    <property type="match status" value="1"/>
</dbReference>
<dbReference type="Gene3D" id="2.20.70.10">
    <property type="match status" value="1"/>
</dbReference>
<feature type="region of interest" description="Disordered" evidence="1">
    <location>
        <begin position="260"/>
        <end position="322"/>
    </location>
</feature>
<dbReference type="CDD" id="cd00201">
    <property type="entry name" value="WW"/>
    <property type="match status" value="1"/>
</dbReference>
<dbReference type="Pfam" id="PF12763">
    <property type="entry name" value="EH"/>
    <property type="match status" value="1"/>
</dbReference>
<evidence type="ECO:0000313" key="4">
    <source>
        <dbReference type="Proteomes" id="UP000626109"/>
    </source>
</evidence>
<dbReference type="AlphaFoldDB" id="A0A813KWH7"/>
<dbReference type="Proteomes" id="UP000626109">
    <property type="component" value="Unassembled WGS sequence"/>
</dbReference>
<comment type="caution">
    <text evidence="3">The sequence shown here is derived from an EMBL/GenBank/DDBJ whole genome shotgun (WGS) entry which is preliminary data.</text>
</comment>
<gene>
    <name evidence="3" type="ORF">PGLA2088_LOCUS36836</name>
</gene>
<dbReference type="Pfam" id="PF00397">
    <property type="entry name" value="WW"/>
    <property type="match status" value="1"/>
</dbReference>
<proteinExistence type="predicted"/>
<reference evidence="3" key="1">
    <citation type="submission" date="2021-02" db="EMBL/GenBank/DDBJ databases">
        <authorList>
            <person name="Dougan E. K."/>
            <person name="Rhodes N."/>
            <person name="Thang M."/>
            <person name="Chan C."/>
        </authorList>
    </citation>
    <scope>NUCLEOTIDE SEQUENCE</scope>
</reference>
<dbReference type="InterPro" id="IPR001202">
    <property type="entry name" value="WW_dom"/>
</dbReference>
<evidence type="ECO:0000256" key="1">
    <source>
        <dbReference type="SAM" id="MobiDB-lite"/>
    </source>
</evidence>
<feature type="compositionally biased region" description="Basic and acidic residues" evidence="1">
    <location>
        <begin position="486"/>
        <end position="495"/>
    </location>
</feature>
<feature type="region of interest" description="Disordered" evidence="1">
    <location>
        <begin position="473"/>
        <end position="498"/>
    </location>
</feature>
<sequence length="622" mass="67006">MEEGRWGMVPKAGAHAATPIIRDNFSDSGPLQSALSTAGAEWTLVRSCLAPAQEERVTSESAFVEGVRAVVQLSFNFAGCSSQEGEVAAAAFSAFSLLKRGCLRALRMGVLGSLAFEASHAYAVLSFLVEFAARHSALVVAEAFHILLSSDEWAACLDDTPCRRSGPSIVQQMRDRLSEDSQAALGLQHKRLLALLPEEICRRAVERQSPELQEAWRLKEELSKLCQQDDAPARGARMGLRFQSSVMEYRFDPGSRSGGHVASGIFTGEEGTGSPEGWRATTTPDGSRYFYHTRTKESRLEPPTISSGSPLGGSGGSQPLKAQSWPQVGECVEIFSHTADGWCTGYIEKVSKRELYIAFQLPDARINEWSKKSLPRGHPDLRMVGGVKASAISWATSAPSLGSDPFHVRRDGEEVCSAQAPQSDATSVSQGTPNGGALLFPAPSGFLATDLPDNWTPEELALYRHHFMEASSAAATSGGGGSGKGDSGDSEKERGGSWPMDAELSAAAQLQAEFLARSGLHQATLREIWQVGNPDLRPELGQEEFQACCRLIAHCQAMVSKINNQKLIRQLEAGGGRLRSQLRSSCLPSPPPVMPDFGATVTYLASIRTSEELEQSTEIAHD</sequence>
<dbReference type="EMBL" id="CAJNNW010032268">
    <property type="protein sequence ID" value="CAE8712096.1"/>
    <property type="molecule type" value="Genomic_DNA"/>
</dbReference>